<dbReference type="InterPro" id="IPR044865">
    <property type="entry name" value="MRH_dom"/>
</dbReference>
<dbReference type="FunCoup" id="A0A151ZHI3">
    <property type="interactions" value="422"/>
</dbReference>
<dbReference type="InParanoid" id="A0A151ZHI3"/>
<dbReference type="InterPro" id="IPR009011">
    <property type="entry name" value="Man6P_isomerase_rcpt-bd_dom_sf"/>
</dbReference>
<name>A0A151ZHI3_TIELA</name>
<dbReference type="AlphaFoldDB" id="A0A151ZHI3"/>
<feature type="signal peptide" evidence="3">
    <location>
        <begin position="1"/>
        <end position="21"/>
    </location>
</feature>
<evidence type="ECO:0000313" key="5">
    <source>
        <dbReference type="EMBL" id="KYQ93324.1"/>
    </source>
</evidence>
<feature type="chain" id="PRO_5007593309" description="MRH domain-containing protein" evidence="3">
    <location>
        <begin position="22"/>
        <end position="274"/>
    </location>
</feature>
<evidence type="ECO:0000256" key="3">
    <source>
        <dbReference type="SAM" id="SignalP"/>
    </source>
</evidence>
<reference evidence="5 6" key="1">
    <citation type="submission" date="2015-12" db="EMBL/GenBank/DDBJ databases">
        <title>Dictyostelia acquired genes for synthesis and detection of signals that induce cell-type specialization by lateral gene transfer from prokaryotes.</title>
        <authorList>
            <person name="Gloeckner G."/>
            <person name="Schaap P."/>
        </authorList>
    </citation>
    <scope>NUCLEOTIDE SEQUENCE [LARGE SCALE GENOMIC DNA]</scope>
    <source>
        <strain evidence="5 6">TK</strain>
    </source>
</reference>
<keyword evidence="1 3" id="KW-0732">Signal</keyword>
<dbReference type="SUPFAM" id="SSF50911">
    <property type="entry name" value="Mannose 6-phosphate receptor domain"/>
    <property type="match status" value="1"/>
</dbReference>
<dbReference type="EMBL" id="LODT01000028">
    <property type="protein sequence ID" value="KYQ93324.1"/>
    <property type="molecule type" value="Genomic_DNA"/>
</dbReference>
<dbReference type="PROSITE" id="PS51914">
    <property type="entry name" value="MRH"/>
    <property type="match status" value="1"/>
</dbReference>
<evidence type="ECO:0000259" key="4">
    <source>
        <dbReference type="PROSITE" id="PS51914"/>
    </source>
</evidence>
<protein>
    <recommendedName>
        <fullName evidence="4">MRH domain-containing protein</fullName>
    </recommendedName>
</protein>
<gene>
    <name evidence="5" type="ORF">DLAC_05992</name>
</gene>
<keyword evidence="2" id="KW-1015">Disulfide bond</keyword>
<keyword evidence="6" id="KW-1185">Reference proteome</keyword>
<feature type="domain" description="MRH" evidence="4">
    <location>
        <begin position="25"/>
        <end position="177"/>
    </location>
</feature>
<comment type="caution">
    <text evidence="5">The sequence shown here is derived from an EMBL/GenBank/DDBJ whole genome shotgun (WGS) entry which is preliminary data.</text>
</comment>
<proteinExistence type="predicted"/>
<evidence type="ECO:0000256" key="1">
    <source>
        <dbReference type="ARBA" id="ARBA00022729"/>
    </source>
</evidence>
<evidence type="ECO:0000256" key="2">
    <source>
        <dbReference type="ARBA" id="ARBA00023157"/>
    </source>
</evidence>
<sequence>MKSITVLFVVCLFLIVQLTHNQQIKNCEFIDYFGRYYDFKSFIDSNGYQFGIDAVDYYWNICTEESACSKILKAPVASCVSYYLGLVDIGDLQTMTIGELPNSLETQQEGAQLNYTSYGDCPFDEYGARSALGDAVNRTTFISLLCKHNAPNTVVSFTPIGACNFEIVMEGNGACAFQNESSSMSSEDNNFQCHFLGTSVAISYPNNQIQCKGVGQMICNSAMGDNGQMNTCSTTDSVEYLSYSEVQCFGDNFICSSNGQSCGFKDGSPVQIFN</sequence>
<dbReference type="Gene3D" id="2.70.130.10">
    <property type="entry name" value="Mannose-6-phosphate receptor binding domain"/>
    <property type="match status" value="1"/>
</dbReference>
<dbReference type="Proteomes" id="UP000076078">
    <property type="component" value="Unassembled WGS sequence"/>
</dbReference>
<organism evidence="5 6">
    <name type="scientific">Tieghemostelium lacteum</name>
    <name type="common">Slime mold</name>
    <name type="synonym">Dictyostelium lacteum</name>
    <dbReference type="NCBI Taxonomy" id="361077"/>
    <lineage>
        <taxon>Eukaryota</taxon>
        <taxon>Amoebozoa</taxon>
        <taxon>Evosea</taxon>
        <taxon>Eumycetozoa</taxon>
        <taxon>Dictyostelia</taxon>
        <taxon>Dictyosteliales</taxon>
        <taxon>Raperosteliaceae</taxon>
        <taxon>Tieghemostelium</taxon>
    </lineage>
</organism>
<accession>A0A151ZHI3</accession>
<evidence type="ECO:0000313" key="6">
    <source>
        <dbReference type="Proteomes" id="UP000076078"/>
    </source>
</evidence>